<organism evidence="17 18">
    <name type="scientific">Oecophyllibacter saccharovorans</name>
    <dbReference type="NCBI Taxonomy" id="2558360"/>
    <lineage>
        <taxon>Bacteria</taxon>
        <taxon>Pseudomonadati</taxon>
        <taxon>Pseudomonadota</taxon>
        <taxon>Alphaproteobacteria</taxon>
        <taxon>Acetobacterales</taxon>
        <taxon>Acetobacteraceae</taxon>
        <taxon>Oecophyllibacter</taxon>
    </lineage>
</organism>
<dbReference type="EC" id="3.4.16.4" evidence="4"/>
<feature type="active site" evidence="13">
    <location>
        <position position="186"/>
    </location>
</feature>
<comment type="pathway">
    <text evidence="2">Cell wall biogenesis; peptidoglycan biosynthesis.</text>
</comment>
<dbReference type="GO" id="GO:0071555">
    <property type="term" value="P:cell wall organization"/>
    <property type="evidence" value="ECO:0007669"/>
    <property type="project" value="UniProtKB-KW"/>
</dbReference>
<dbReference type="AlphaFoldDB" id="A0A506UQU4"/>
<dbReference type="SUPFAM" id="SSF56601">
    <property type="entry name" value="beta-lactamase/transpeptidase-like"/>
    <property type="match status" value="1"/>
</dbReference>
<evidence type="ECO:0000256" key="11">
    <source>
        <dbReference type="ARBA" id="ARBA00023316"/>
    </source>
</evidence>
<evidence type="ECO:0000256" key="1">
    <source>
        <dbReference type="ARBA" id="ARBA00003217"/>
    </source>
</evidence>
<evidence type="ECO:0000256" key="12">
    <source>
        <dbReference type="ARBA" id="ARBA00034000"/>
    </source>
</evidence>
<dbReference type="InterPro" id="IPR012907">
    <property type="entry name" value="Peptidase_S11_C"/>
</dbReference>
<keyword evidence="11" id="KW-0961">Cell wall biogenesis/degradation</keyword>
<dbReference type="UniPathway" id="UPA00219"/>
<evidence type="ECO:0000256" key="14">
    <source>
        <dbReference type="PIRSR" id="PIRSR618044-2"/>
    </source>
</evidence>
<dbReference type="SUPFAM" id="SSF69189">
    <property type="entry name" value="Penicillin-binding protein associated domain"/>
    <property type="match status" value="1"/>
</dbReference>
<evidence type="ECO:0000259" key="16">
    <source>
        <dbReference type="SMART" id="SM00936"/>
    </source>
</evidence>
<evidence type="ECO:0000256" key="5">
    <source>
        <dbReference type="ARBA" id="ARBA00022645"/>
    </source>
</evidence>
<protein>
    <recommendedName>
        <fullName evidence="4">serine-type D-Ala-D-Ala carboxypeptidase</fullName>
        <ecNumber evidence="4">3.4.16.4</ecNumber>
    </recommendedName>
</protein>
<keyword evidence="18" id="KW-1185">Reference proteome</keyword>
<dbReference type="Pfam" id="PF00768">
    <property type="entry name" value="Peptidase_S11"/>
    <property type="match status" value="1"/>
</dbReference>
<evidence type="ECO:0000256" key="7">
    <source>
        <dbReference type="ARBA" id="ARBA00022729"/>
    </source>
</evidence>
<dbReference type="InterPro" id="IPR018044">
    <property type="entry name" value="Peptidase_S11"/>
</dbReference>
<proteinExistence type="inferred from homology"/>
<evidence type="ECO:0000313" key="18">
    <source>
        <dbReference type="Proteomes" id="UP000315037"/>
    </source>
</evidence>
<dbReference type="InterPro" id="IPR037167">
    <property type="entry name" value="Peptidase_S11_C_sf"/>
</dbReference>
<evidence type="ECO:0000256" key="13">
    <source>
        <dbReference type="PIRSR" id="PIRSR618044-1"/>
    </source>
</evidence>
<feature type="active site" description="Proton acceptor" evidence="13">
    <location>
        <position position="129"/>
    </location>
</feature>
<dbReference type="InterPro" id="IPR001967">
    <property type="entry name" value="Peptidase_S11_N"/>
</dbReference>
<accession>A0A506UQU4</accession>
<feature type="binding site" evidence="14">
    <location>
        <position position="287"/>
    </location>
    <ligand>
        <name>substrate</name>
    </ligand>
</feature>
<keyword evidence="9" id="KW-0133">Cell shape</keyword>
<dbReference type="InterPro" id="IPR015956">
    <property type="entry name" value="Peniciliin-bd_prot_C_sf"/>
</dbReference>
<comment type="function">
    <text evidence="1">Removes C-terminal D-alanyl residues from sugar-peptide cell wall precursors.</text>
</comment>
<dbReference type="GO" id="GO:0009002">
    <property type="term" value="F:serine-type D-Ala-D-Ala carboxypeptidase activity"/>
    <property type="evidence" value="ECO:0007669"/>
    <property type="project" value="UniProtKB-EC"/>
</dbReference>
<dbReference type="GO" id="GO:0008360">
    <property type="term" value="P:regulation of cell shape"/>
    <property type="evidence" value="ECO:0007669"/>
    <property type="project" value="UniProtKB-KW"/>
</dbReference>
<dbReference type="InterPro" id="IPR012338">
    <property type="entry name" value="Beta-lactam/transpept-like"/>
</dbReference>
<evidence type="ECO:0000313" key="17">
    <source>
        <dbReference type="EMBL" id="TPW35727.1"/>
    </source>
</evidence>
<comment type="similarity">
    <text evidence="3 15">Belongs to the peptidase S11 family.</text>
</comment>
<keyword evidence="10" id="KW-0573">Peptidoglycan synthesis</keyword>
<dbReference type="Proteomes" id="UP000315037">
    <property type="component" value="Unassembled WGS sequence"/>
</dbReference>
<evidence type="ECO:0000256" key="4">
    <source>
        <dbReference type="ARBA" id="ARBA00012448"/>
    </source>
</evidence>
<evidence type="ECO:0000256" key="3">
    <source>
        <dbReference type="ARBA" id="ARBA00007164"/>
    </source>
</evidence>
<dbReference type="PANTHER" id="PTHR21581">
    <property type="entry name" value="D-ALANYL-D-ALANINE CARBOXYPEPTIDASE"/>
    <property type="match status" value="1"/>
</dbReference>
<dbReference type="Gene3D" id="3.40.710.10">
    <property type="entry name" value="DD-peptidase/beta-lactamase superfamily"/>
    <property type="match status" value="1"/>
</dbReference>
<evidence type="ECO:0000256" key="6">
    <source>
        <dbReference type="ARBA" id="ARBA00022670"/>
    </source>
</evidence>
<evidence type="ECO:0000256" key="8">
    <source>
        <dbReference type="ARBA" id="ARBA00022801"/>
    </source>
</evidence>
<keyword evidence="6" id="KW-0645">Protease</keyword>
<dbReference type="PANTHER" id="PTHR21581:SF6">
    <property type="entry name" value="TRAFFICKING PROTEIN PARTICLE COMPLEX SUBUNIT 12"/>
    <property type="match status" value="1"/>
</dbReference>
<dbReference type="PRINTS" id="PR00725">
    <property type="entry name" value="DADACBPTASE1"/>
</dbReference>
<reference evidence="17 18" key="1">
    <citation type="submission" date="2019-03" db="EMBL/GenBank/DDBJ databases">
        <title>The complete genome sequence of Neokomagataea sp. Jb2 NBRC113641.</title>
        <authorList>
            <person name="Chua K.-O."/>
            <person name="Chan K.-G."/>
            <person name="See-Too W.-S."/>
        </authorList>
    </citation>
    <scope>NUCLEOTIDE SEQUENCE [LARGE SCALE GENOMIC DNA]</scope>
    <source>
        <strain evidence="17 18">Jb2</strain>
    </source>
</reference>
<feature type="domain" description="Peptidase S11 D-Ala-D-Ala carboxypeptidase A C-terminal" evidence="16">
    <location>
        <begin position="342"/>
        <end position="433"/>
    </location>
</feature>
<dbReference type="GO" id="GO:0009252">
    <property type="term" value="P:peptidoglycan biosynthetic process"/>
    <property type="evidence" value="ECO:0007669"/>
    <property type="project" value="UniProtKB-UniPathway"/>
</dbReference>
<sequence length="449" mass="48034">MPAPCFPAFVRLCRPGILKAEERPGNRWNGIPSVQITSVQTRRSLLRNMGAAAALTGLGLRNAQAARGHHAHGKAAAAEAEAADATPAATLVGPLPTPARWAYVLDHTTGTVLLDKAGNEHMPPSSLTKMMTAYVVFTFLAAGKLHLDQMLPVSDRAWRTQGSKSFVPQGGNASVSDLIQGMIIQSGNDACIVLAEGIAGSEERFVALMNEAARRIGLTGSHFMNCTGLPAPDHYMTARDVAVLAGRLVHDFPQYYHFFGEKEFTFNGIKQGNRNVLVDKGLADGLKTGHTDAGGFGLCASSERPNADGDRNRVIVVINGTSSSNQRAREGERLLSWAFANFETVTFFHKGQVVEAAAPVWMGTHRTIPLLASEPVSMTVPAGWRDKTRVTVDYYSPLIAPIQAGQPCGTVSIWFNGKLTRQVPLVAGASVERLGLLGRTLARLGHAPA</sequence>
<evidence type="ECO:0000256" key="10">
    <source>
        <dbReference type="ARBA" id="ARBA00022984"/>
    </source>
</evidence>
<dbReference type="Pfam" id="PF07943">
    <property type="entry name" value="PBP5_C"/>
    <property type="match status" value="1"/>
</dbReference>
<comment type="catalytic activity">
    <reaction evidence="12">
        <text>Preferential cleavage: (Ac)2-L-Lys-D-Ala-|-D-Ala. Also transpeptidation of peptidyl-alanyl moieties that are N-acyl substituents of D-alanine.</text>
        <dbReference type="EC" id="3.4.16.4"/>
    </reaction>
</comment>
<keyword evidence="5 17" id="KW-0121">Carboxypeptidase</keyword>
<evidence type="ECO:0000256" key="2">
    <source>
        <dbReference type="ARBA" id="ARBA00004752"/>
    </source>
</evidence>
<gene>
    <name evidence="17" type="ORF">E3202_01890</name>
</gene>
<dbReference type="Gene3D" id="2.60.410.10">
    <property type="entry name" value="D-Ala-D-Ala carboxypeptidase, C-terminal domain"/>
    <property type="match status" value="1"/>
</dbReference>
<feature type="active site" description="Acyl-ester intermediate" evidence="13">
    <location>
        <position position="126"/>
    </location>
</feature>
<dbReference type="EMBL" id="SORZ01000001">
    <property type="protein sequence ID" value="TPW35727.1"/>
    <property type="molecule type" value="Genomic_DNA"/>
</dbReference>
<dbReference type="SMART" id="SM00936">
    <property type="entry name" value="PBP5_C"/>
    <property type="match status" value="1"/>
</dbReference>
<keyword evidence="8" id="KW-0378">Hydrolase</keyword>
<comment type="caution">
    <text evidence="17">The sequence shown here is derived from an EMBL/GenBank/DDBJ whole genome shotgun (WGS) entry which is preliminary data.</text>
</comment>
<name>A0A506UQU4_9PROT</name>
<keyword evidence="7" id="KW-0732">Signal</keyword>
<evidence type="ECO:0000256" key="15">
    <source>
        <dbReference type="RuleBase" id="RU004016"/>
    </source>
</evidence>
<evidence type="ECO:0000256" key="9">
    <source>
        <dbReference type="ARBA" id="ARBA00022960"/>
    </source>
</evidence>
<dbReference type="GO" id="GO:0006508">
    <property type="term" value="P:proteolysis"/>
    <property type="evidence" value="ECO:0007669"/>
    <property type="project" value="UniProtKB-KW"/>
</dbReference>